<sequence length="580" mass="65150">MLIKEDYHLIKQISKRGFCQTFLAVDESQFPPIPCVIHQFSSQYQTLENFQYQVEKLTELGKHPQIPSLITHFKENEYYYLIQEFIEGDNLASLLAKQGVFNETQIWQVLKSLLPVLKFIHDHQIIHQNIQPKNIILRTVNQSQNLLDNLVLVDFAAMKFVNINESKDDLVGSPEYISPEQIQGKAVFVSDLYSLGITCIYLLTQIPPFELFDITNNSWIWRDYLTNQISEHLGQTLDKLIKYNLQERWQSADQLIYTLGIKDHCLPLLSPINHPLWQLSYPLENQINSSINTVALSHDGKILASGEDNKSIKLWDLNNRQLIANFFGHTQAITSVIFNHNDTILATASDDQTMNLWDVKTLAKIHLLTGHSHAVKSLAFHPQGQILASGSWDKTIKIWDVNTGLGLNTLTGHKLQINAVAFSPQGRLLASASYDRTVRIWQLEDGKFNLLTTLSGHTWAVLTVAFSPNGQILATGSGDNTIKLWDVGTGELISTLSGHSWSVVAVAFSADGETLISGSWDKTVKIWQISTKKEIASLVGHTDSVSSVAMSHDAKLIASGSKDKTIKLWQRGLVIGDNFT</sequence>
<dbReference type="AlphaFoldDB" id="A0A6H2BYD1"/>
<evidence type="ECO:0000256" key="1">
    <source>
        <dbReference type="ARBA" id="ARBA00022574"/>
    </source>
</evidence>
<dbReference type="InterPro" id="IPR020472">
    <property type="entry name" value="WD40_PAC1"/>
</dbReference>
<evidence type="ECO:0000313" key="6">
    <source>
        <dbReference type="Proteomes" id="UP000502433"/>
    </source>
</evidence>
<organism evidence="5 6">
    <name type="scientific">Dolichospermum flos-aquae CCAP 1403/13F</name>
    <dbReference type="NCBI Taxonomy" id="315271"/>
    <lineage>
        <taxon>Bacteria</taxon>
        <taxon>Bacillati</taxon>
        <taxon>Cyanobacteriota</taxon>
        <taxon>Cyanophyceae</taxon>
        <taxon>Nostocales</taxon>
        <taxon>Aphanizomenonaceae</taxon>
        <taxon>Dolichospermum</taxon>
    </lineage>
</organism>
<feature type="repeat" description="WD" evidence="3">
    <location>
        <begin position="538"/>
        <end position="570"/>
    </location>
</feature>
<dbReference type="EMBL" id="CP051206">
    <property type="protein sequence ID" value="QJB44582.1"/>
    <property type="molecule type" value="Genomic_DNA"/>
</dbReference>
<feature type="repeat" description="WD" evidence="3">
    <location>
        <begin position="496"/>
        <end position="537"/>
    </location>
</feature>
<feature type="repeat" description="WD" evidence="3">
    <location>
        <begin position="454"/>
        <end position="495"/>
    </location>
</feature>
<dbReference type="SMART" id="SM00320">
    <property type="entry name" value="WD40"/>
    <property type="match status" value="7"/>
</dbReference>
<gene>
    <name evidence="5" type="ORF">HGD76_10735</name>
</gene>
<feature type="domain" description="Protein kinase" evidence="4">
    <location>
        <begin position="7"/>
        <end position="269"/>
    </location>
</feature>
<dbReference type="Pfam" id="PF00069">
    <property type="entry name" value="Pkinase"/>
    <property type="match status" value="1"/>
</dbReference>
<dbReference type="InterPro" id="IPR001680">
    <property type="entry name" value="WD40_rpt"/>
</dbReference>
<dbReference type="PROSITE" id="PS00678">
    <property type="entry name" value="WD_REPEATS_1"/>
    <property type="match status" value="4"/>
</dbReference>
<dbReference type="InterPro" id="IPR019775">
    <property type="entry name" value="WD40_repeat_CS"/>
</dbReference>
<dbReference type="InterPro" id="IPR015943">
    <property type="entry name" value="WD40/YVTN_repeat-like_dom_sf"/>
</dbReference>
<name>A0A6H2BYD1_DOLFA</name>
<dbReference type="RefSeq" id="WP_168695770.1">
    <property type="nucleotide sequence ID" value="NZ_CP051206.1"/>
</dbReference>
<evidence type="ECO:0000256" key="3">
    <source>
        <dbReference type="PROSITE-ProRule" id="PRU00221"/>
    </source>
</evidence>
<dbReference type="InterPro" id="IPR011009">
    <property type="entry name" value="Kinase-like_dom_sf"/>
</dbReference>
<dbReference type="Gene3D" id="2.130.10.10">
    <property type="entry name" value="YVTN repeat-like/Quinoprotein amine dehydrogenase"/>
    <property type="match status" value="4"/>
</dbReference>
<proteinExistence type="predicted"/>
<keyword evidence="1 3" id="KW-0853">WD repeat</keyword>
<reference evidence="5 6" key="1">
    <citation type="submission" date="2020-04" db="EMBL/GenBank/DDBJ databases">
        <title>Genome-Wide Identification of 5-Methylcytosine Sites in Bacterial Genomes By High-Throughput Sequencing of MspJI Restriction Fragments.</title>
        <authorList>
            <person name="Wu V."/>
        </authorList>
    </citation>
    <scope>NUCLEOTIDE SEQUENCE [LARGE SCALE GENOMIC DNA]</scope>
    <source>
        <strain evidence="5 6">CCAP 1403/13f</strain>
    </source>
</reference>
<dbReference type="PROSITE" id="PS50294">
    <property type="entry name" value="WD_REPEATS_REGION"/>
    <property type="match status" value="7"/>
</dbReference>
<reference evidence="5 6" key="2">
    <citation type="submission" date="2020-04" db="EMBL/GenBank/DDBJ databases">
        <authorList>
            <person name="Fomenkov A."/>
            <person name="Anton B.P."/>
            <person name="Roberts R.J."/>
        </authorList>
    </citation>
    <scope>NUCLEOTIDE SEQUENCE [LARGE SCALE GENOMIC DNA]</scope>
    <source>
        <strain evidence="5 6">CCAP 1403/13f</strain>
    </source>
</reference>
<dbReference type="Gene3D" id="1.10.510.10">
    <property type="entry name" value="Transferase(Phosphotransferase) domain 1"/>
    <property type="match status" value="1"/>
</dbReference>
<feature type="repeat" description="WD" evidence="3">
    <location>
        <begin position="410"/>
        <end position="451"/>
    </location>
</feature>
<feature type="repeat" description="WD" evidence="3">
    <location>
        <begin position="326"/>
        <end position="367"/>
    </location>
</feature>
<dbReference type="KEGG" id="dfs:HGD76_10735"/>
<evidence type="ECO:0000256" key="2">
    <source>
        <dbReference type="ARBA" id="ARBA00022737"/>
    </source>
</evidence>
<evidence type="ECO:0000313" key="5">
    <source>
        <dbReference type="EMBL" id="QJB44582.1"/>
    </source>
</evidence>
<dbReference type="GO" id="GO:0005524">
    <property type="term" value="F:ATP binding"/>
    <property type="evidence" value="ECO:0007669"/>
    <property type="project" value="InterPro"/>
</dbReference>
<keyword evidence="5" id="KW-0418">Kinase</keyword>
<dbReference type="PANTHER" id="PTHR19879:SF9">
    <property type="entry name" value="TRANSCRIPTION INITIATION FACTOR TFIID SUBUNIT 5"/>
    <property type="match status" value="1"/>
</dbReference>
<dbReference type="Pfam" id="PF00400">
    <property type="entry name" value="WD40"/>
    <property type="match status" value="7"/>
</dbReference>
<dbReference type="PRINTS" id="PR00320">
    <property type="entry name" value="GPROTEINBRPT"/>
</dbReference>
<dbReference type="PROSITE" id="PS50011">
    <property type="entry name" value="PROTEIN_KINASE_DOM"/>
    <property type="match status" value="1"/>
</dbReference>
<dbReference type="SUPFAM" id="SSF50978">
    <property type="entry name" value="WD40 repeat-like"/>
    <property type="match status" value="1"/>
</dbReference>
<dbReference type="GO" id="GO:0004672">
    <property type="term" value="F:protein kinase activity"/>
    <property type="evidence" value="ECO:0007669"/>
    <property type="project" value="InterPro"/>
</dbReference>
<dbReference type="CDD" id="cd00200">
    <property type="entry name" value="WD40"/>
    <property type="match status" value="1"/>
</dbReference>
<feature type="repeat" description="WD" evidence="3">
    <location>
        <begin position="368"/>
        <end position="409"/>
    </location>
</feature>
<keyword evidence="5" id="KW-0808">Transferase</keyword>
<dbReference type="InterPro" id="IPR036322">
    <property type="entry name" value="WD40_repeat_dom_sf"/>
</dbReference>
<accession>A0A6H2BYD1</accession>
<keyword evidence="2" id="KW-0677">Repeat</keyword>
<dbReference type="Proteomes" id="UP000502433">
    <property type="component" value="Chromosome"/>
</dbReference>
<dbReference type="PANTHER" id="PTHR19879">
    <property type="entry name" value="TRANSCRIPTION INITIATION FACTOR TFIID"/>
    <property type="match status" value="1"/>
</dbReference>
<feature type="repeat" description="WD" evidence="3">
    <location>
        <begin position="284"/>
        <end position="325"/>
    </location>
</feature>
<dbReference type="InterPro" id="IPR000719">
    <property type="entry name" value="Prot_kinase_dom"/>
</dbReference>
<protein>
    <submittedName>
        <fullName evidence="5">Protein kinase</fullName>
    </submittedName>
</protein>
<dbReference type="SUPFAM" id="SSF56112">
    <property type="entry name" value="Protein kinase-like (PK-like)"/>
    <property type="match status" value="1"/>
</dbReference>
<evidence type="ECO:0000259" key="4">
    <source>
        <dbReference type="PROSITE" id="PS50011"/>
    </source>
</evidence>
<dbReference type="SMART" id="SM00220">
    <property type="entry name" value="S_TKc"/>
    <property type="match status" value="1"/>
</dbReference>
<dbReference type="PROSITE" id="PS50082">
    <property type="entry name" value="WD_REPEATS_2"/>
    <property type="match status" value="7"/>
</dbReference>
<dbReference type="Gene3D" id="3.30.200.20">
    <property type="entry name" value="Phosphorylase Kinase, domain 1"/>
    <property type="match status" value="1"/>
</dbReference>